<dbReference type="EMBL" id="CP036275">
    <property type="protein sequence ID" value="QDU38715.1"/>
    <property type="molecule type" value="Genomic_DNA"/>
</dbReference>
<dbReference type="OrthoDB" id="9782669at2"/>
<evidence type="ECO:0000313" key="2">
    <source>
        <dbReference type="EMBL" id="QDU38715.1"/>
    </source>
</evidence>
<dbReference type="PROSITE" id="PS51318">
    <property type="entry name" value="TAT"/>
    <property type="match status" value="1"/>
</dbReference>
<protein>
    <submittedName>
        <fullName evidence="2">Xylose isomerase-like TIM barrel</fullName>
    </submittedName>
</protein>
<evidence type="ECO:0000313" key="3">
    <source>
        <dbReference type="Proteomes" id="UP000320496"/>
    </source>
</evidence>
<dbReference type="InterPro" id="IPR019546">
    <property type="entry name" value="TAT_signal_bac_arc"/>
</dbReference>
<reference evidence="2 3" key="1">
    <citation type="submission" date="2019-02" db="EMBL/GenBank/DDBJ databases">
        <title>Deep-cultivation of Planctomycetes and their phenomic and genomic characterization uncovers novel biology.</title>
        <authorList>
            <person name="Wiegand S."/>
            <person name="Jogler M."/>
            <person name="Boedeker C."/>
            <person name="Pinto D."/>
            <person name="Vollmers J."/>
            <person name="Rivas-Marin E."/>
            <person name="Kohn T."/>
            <person name="Peeters S.H."/>
            <person name="Heuer A."/>
            <person name="Rast P."/>
            <person name="Oberbeckmann S."/>
            <person name="Bunk B."/>
            <person name="Jeske O."/>
            <person name="Meyerdierks A."/>
            <person name="Storesund J.E."/>
            <person name="Kallscheuer N."/>
            <person name="Luecker S."/>
            <person name="Lage O.M."/>
            <person name="Pohl T."/>
            <person name="Merkel B.J."/>
            <person name="Hornburger P."/>
            <person name="Mueller R.-W."/>
            <person name="Bruemmer F."/>
            <person name="Labrenz M."/>
            <person name="Spormann A.M."/>
            <person name="Op den Camp H."/>
            <person name="Overmann J."/>
            <person name="Amann R."/>
            <person name="Jetten M.S.M."/>
            <person name="Mascher T."/>
            <person name="Medema M.H."/>
            <person name="Devos D.P."/>
            <person name="Kaster A.-K."/>
            <person name="Ovreas L."/>
            <person name="Rohde M."/>
            <person name="Galperin M.Y."/>
            <person name="Jogler C."/>
        </authorList>
    </citation>
    <scope>NUCLEOTIDE SEQUENCE [LARGE SCALE GENOMIC DNA]</scope>
    <source>
        <strain evidence="2 3">Mal4</strain>
    </source>
</reference>
<name>A0A517Z8C0_9PLAN</name>
<dbReference type="InterPro" id="IPR013022">
    <property type="entry name" value="Xyl_isomerase-like_TIM-brl"/>
</dbReference>
<dbReference type="InterPro" id="IPR050312">
    <property type="entry name" value="IolE/XylAMocC-like"/>
</dbReference>
<keyword evidence="3" id="KW-1185">Reference proteome</keyword>
<feature type="domain" description="Xylose isomerase-like TIM barrel" evidence="1">
    <location>
        <begin position="60"/>
        <end position="278"/>
    </location>
</feature>
<dbReference type="KEGG" id="mri:Mal4_30450"/>
<dbReference type="PANTHER" id="PTHR12110">
    <property type="entry name" value="HYDROXYPYRUVATE ISOMERASE"/>
    <property type="match status" value="1"/>
</dbReference>
<organism evidence="2 3">
    <name type="scientific">Maioricimonas rarisocia</name>
    <dbReference type="NCBI Taxonomy" id="2528026"/>
    <lineage>
        <taxon>Bacteria</taxon>
        <taxon>Pseudomonadati</taxon>
        <taxon>Planctomycetota</taxon>
        <taxon>Planctomycetia</taxon>
        <taxon>Planctomycetales</taxon>
        <taxon>Planctomycetaceae</taxon>
        <taxon>Maioricimonas</taxon>
    </lineage>
</organism>
<dbReference type="GO" id="GO:0016853">
    <property type="term" value="F:isomerase activity"/>
    <property type="evidence" value="ECO:0007669"/>
    <property type="project" value="UniProtKB-KW"/>
</dbReference>
<keyword evidence="2" id="KW-0413">Isomerase</keyword>
<sequence>MPLNISRRDFLSATLTTAAAAASGAFVPSQIRAGEFTGKIRKAVKYHMIQAPELSVREKFQMLKDLGYDGVEIRTVDKANENRDEVLAARDEVGLPIHGVVNSSNPDIRTAVDLSKQYGGTSVLVVAGRVNKGRQYDENYREWFARLKEAAPYAEDQGIRLLVENVWNGFLLSPMEMATFIDEIDSPAVGVYFDCGNVVRFGWPEHWIRILGSRIVKLDIKEYSRDLQKNAGLWKGFDVEIGDGDVDYPAVREALKEIGFSGWATAEVKGGGRERLEEIARRMDEALSL</sequence>
<dbReference type="InterPro" id="IPR006311">
    <property type="entry name" value="TAT_signal"/>
</dbReference>
<dbReference type="RefSeq" id="WP_145369970.1">
    <property type="nucleotide sequence ID" value="NZ_CP036275.1"/>
</dbReference>
<dbReference type="Gene3D" id="3.20.20.150">
    <property type="entry name" value="Divalent-metal-dependent TIM barrel enzymes"/>
    <property type="match status" value="1"/>
</dbReference>
<dbReference type="Proteomes" id="UP000320496">
    <property type="component" value="Chromosome"/>
</dbReference>
<dbReference type="Pfam" id="PF01261">
    <property type="entry name" value="AP_endonuc_2"/>
    <property type="match status" value="1"/>
</dbReference>
<proteinExistence type="predicted"/>
<evidence type="ECO:0000259" key="1">
    <source>
        <dbReference type="Pfam" id="PF01261"/>
    </source>
</evidence>
<dbReference type="AlphaFoldDB" id="A0A517Z8C0"/>
<dbReference type="SUPFAM" id="SSF51658">
    <property type="entry name" value="Xylose isomerase-like"/>
    <property type="match status" value="1"/>
</dbReference>
<dbReference type="NCBIfam" id="TIGR01409">
    <property type="entry name" value="TAT_signal_seq"/>
    <property type="match status" value="1"/>
</dbReference>
<gene>
    <name evidence="2" type="ORF">Mal4_30450</name>
</gene>
<dbReference type="InterPro" id="IPR036237">
    <property type="entry name" value="Xyl_isomerase-like_sf"/>
</dbReference>
<accession>A0A517Z8C0</accession>